<dbReference type="AlphaFoldDB" id="A0A381VQA8"/>
<evidence type="ECO:0000256" key="1">
    <source>
        <dbReference type="SAM" id="MobiDB-lite"/>
    </source>
</evidence>
<feature type="compositionally biased region" description="Basic and acidic residues" evidence="1">
    <location>
        <begin position="1"/>
        <end position="12"/>
    </location>
</feature>
<evidence type="ECO:0000313" key="2">
    <source>
        <dbReference type="EMBL" id="SVA42404.1"/>
    </source>
</evidence>
<gene>
    <name evidence="2" type="ORF">METZ01_LOCUS95258</name>
</gene>
<feature type="region of interest" description="Disordered" evidence="1">
    <location>
        <begin position="1"/>
        <end position="28"/>
    </location>
</feature>
<organism evidence="2">
    <name type="scientific">marine metagenome</name>
    <dbReference type="NCBI Taxonomy" id="408172"/>
    <lineage>
        <taxon>unclassified sequences</taxon>
        <taxon>metagenomes</taxon>
        <taxon>ecological metagenomes</taxon>
    </lineage>
</organism>
<proteinExistence type="predicted"/>
<reference evidence="2" key="1">
    <citation type="submission" date="2018-05" db="EMBL/GenBank/DDBJ databases">
        <authorList>
            <person name="Lanie J.A."/>
            <person name="Ng W.-L."/>
            <person name="Kazmierczak K.M."/>
            <person name="Andrzejewski T.M."/>
            <person name="Davidsen T.M."/>
            <person name="Wayne K.J."/>
            <person name="Tettelin H."/>
            <person name="Glass J.I."/>
            <person name="Rusch D."/>
            <person name="Podicherti R."/>
            <person name="Tsui H.-C.T."/>
            <person name="Winkler M.E."/>
        </authorList>
    </citation>
    <scope>NUCLEOTIDE SEQUENCE</scope>
</reference>
<protein>
    <submittedName>
        <fullName evidence="2">Uncharacterized protein</fullName>
    </submittedName>
</protein>
<accession>A0A381VQA8</accession>
<sequence length="28" mass="3084">MKKLGAEGESRTRTSVTSTGFEIDEVVR</sequence>
<name>A0A381VQA8_9ZZZZ</name>
<dbReference type="EMBL" id="UINC01009456">
    <property type="protein sequence ID" value="SVA42404.1"/>
    <property type="molecule type" value="Genomic_DNA"/>
</dbReference>